<dbReference type="OrthoDB" id="5314997at2759"/>
<protein>
    <recommendedName>
        <fullName evidence="3">F-box domain-containing protein</fullName>
    </recommendedName>
</protein>
<gene>
    <name evidence="1" type="ORF">K460DRAFT_329076</name>
</gene>
<sequence>MEISDNKSEPFRLLDLPKDIRLMIYEHLPYTENRHNVPLQDRNHHITLVNWSVSGIRILGTCRLINEEASYILKPRMNQVLRWPPRIFVEAKHLVGLIALRDGFKYPYDILDKLFQAADMDIYVEVIQRYRQGRYSNEALRTKLGMRNIVDKGDRDTMRAVASFMLRVAKWVSTKPFNLGLSHPPLLVVIELPSTFRSGPITTTTSRTKALYYRLVNGIHRRSRVQTGTARLNWLVRRFSFDAALKGKFWSTLSIMILLQYTKDGTGSMIEVPRATEDGIRAATIIGVQDADLVGCGFLGYGGVAYER</sequence>
<dbReference type="Proteomes" id="UP000800039">
    <property type="component" value="Unassembled WGS sequence"/>
</dbReference>
<keyword evidence="2" id="KW-1185">Reference proteome</keyword>
<proteinExistence type="predicted"/>
<reference evidence="1" key="1">
    <citation type="submission" date="2020-01" db="EMBL/GenBank/DDBJ databases">
        <authorList>
            <consortium name="DOE Joint Genome Institute"/>
            <person name="Haridas S."/>
            <person name="Albert R."/>
            <person name="Binder M."/>
            <person name="Bloem J."/>
            <person name="Labutti K."/>
            <person name="Salamov A."/>
            <person name="Andreopoulos B."/>
            <person name="Baker S.E."/>
            <person name="Barry K."/>
            <person name="Bills G."/>
            <person name="Bluhm B.H."/>
            <person name="Cannon C."/>
            <person name="Castanera R."/>
            <person name="Culley D.E."/>
            <person name="Daum C."/>
            <person name="Ezra D."/>
            <person name="Gonzalez J.B."/>
            <person name="Henrissat B."/>
            <person name="Kuo A."/>
            <person name="Liang C."/>
            <person name="Lipzen A."/>
            <person name="Lutzoni F."/>
            <person name="Magnuson J."/>
            <person name="Mondo S."/>
            <person name="Nolan M."/>
            <person name="Ohm R."/>
            <person name="Pangilinan J."/>
            <person name="Park H.-J."/>
            <person name="Ramirez L."/>
            <person name="Alfaro M."/>
            <person name="Sun H."/>
            <person name="Tritt A."/>
            <person name="Yoshinaga Y."/>
            <person name="Zwiers L.-H."/>
            <person name="Turgeon B.G."/>
            <person name="Goodwin S.B."/>
            <person name="Spatafora J.W."/>
            <person name="Crous P.W."/>
            <person name="Grigoriev I.V."/>
        </authorList>
    </citation>
    <scope>NUCLEOTIDE SEQUENCE</scope>
    <source>
        <strain evidence="1">CBS 394.84</strain>
    </source>
</reference>
<accession>A0A9P4GTW5</accession>
<dbReference type="EMBL" id="ML976614">
    <property type="protein sequence ID" value="KAF1851247.1"/>
    <property type="molecule type" value="Genomic_DNA"/>
</dbReference>
<dbReference type="RefSeq" id="XP_040793810.1">
    <property type="nucleotide sequence ID" value="XM_040930729.1"/>
</dbReference>
<evidence type="ECO:0008006" key="3">
    <source>
        <dbReference type="Google" id="ProtNLM"/>
    </source>
</evidence>
<dbReference type="AlphaFoldDB" id="A0A9P4GTW5"/>
<organism evidence="1 2">
    <name type="scientific">Cucurbitaria berberidis CBS 394.84</name>
    <dbReference type="NCBI Taxonomy" id="1168544"/>
    <lineage>
        <taxon>Eukaryota</taxon>
        <taxon>Fungi</taxon>
        <taxon>Dikarya</taxon>
        <taxon>Ascomycota</taxon>
        <taxon>Pezizomycotina</taxon>
        <taxon>Dothideomycetes</taxon>
        <taxon>Pleosporomycetidae</taxon>
        <taxon>Pleosporales</taxon>
        <taxon>Pleosporineae</taxon>
        <taxon>Cucurbitariaceae</taxon>
        <taxon>Cucurbitaria</taxon>
    </lineage>
</organism>
<evidence type="ECO:0000313" key="1">
    <source>
        <dbReference type="EMBL" id="KAF1851247.1"/>
    </source>
</evidence>
<comment type="caution">
    <text evidence="1">The sequence shown here is derived from an EMBL/GenBank/DDBJ whole genome shotgun (WGS) entry which is preliminary data.</text>
</comment>
<dbReference type="GeneID" id="63847981"/>
<name>A0A9P4GTW5_9PLEO</name>
<evidence type="ECO:0000313" key="2">
    <source>
        <dbReference type="Proteomes" id="UP000800039"/>
    </source>
</evidence>